<evidence type="ECO:0000313" key="2">
    <source>
        <dbReference type="EMBL" id="ACX74021.1"/>
    </source>
</evidence>
<evidence type="ECO:0008006" key="4">
    <source>
        <dbReference type="Google" id="ProtNLM"/>
    </source>
</evidence>
<protein>
    <recommendedName>
        <fullName evidence="4">Lipoprotein</fullName>
    </recommendedName>
</protein>
<name>A0ABM5LEY4_FIBSS</name>
<keyword evidence="3" id="KW-1185">Reference proteome</keyword>
<keyword evidence="1" id="KW-0472">Membrane</keyword>
<dbReference type="EMBL" id="CP001792">
    <property type="protein sequence ID" value="ACX74021.1"/>
    <property type="molecule type" value="Genomic_DNA"/>
</dbReference>
<evidence type="ECO:0000256" key="1">
    <source>
        <dbReference type="SAM" id="Phobius"/>
    </source>
</evidence>
<gene>
    <name evidence="2" type="ordered locus">Fisuc_0409</name>
</gene>
<accession>A0ABM5LEY4</accession>
<feature type="transmembrane region" description="Helical" evidence="1">
    <location>
        <begin position="69"/>
        <end position="87"/>
    </location>
</feature>
<proteinExistence type="predicted"/>
<sequence>MIHKLATVFSILLLIYSGVKTASYKNVSGIFFNFYGSSAVVYGFGLIILSSVWLICWHTNAFKFTSDKNWPYLLFCNYLVAIIVKIIM</sequence>
<evidence type="ECO:0000313" key="3">
    <source>
        <dbReference type="Proteomes" id="UP000001497"/>
    </source>
</evidence>
<dbReference type="Proteomes" id="UP000001497">
    <property type="component" value="Chromosome"/>
</dbReference>
<keyword evidence="1" id="KW-1133">Transmembrane helix</keyword>
<keyword evidence="1" id="KW-0812">Transmembrane</keyword>
<reference evidence="2" key="1">
    <citation type="submission" date="2009-10" db="EMBL/GenBank/DDBJ databases">
        <title>Complete sequence of Fibrobacter succinogenes subsp. succinogenes S85.</title>
        <authorList>
            <consortium name="US DOE Joint Genome Institute"/>
            <person name="Lucas S."/>
            <person name="Copeland A."/>
            <person name="Lapidus A."/>
            <person name="Glavina del Rio T."/>
            <person name="Tice H."/>
            <person name="Bruce D."/>
            <person name="Goodwin L."/>
            <person name="Pitluck S."/>
            <person name="Chertkov O."/>
            <person name="Detter J.C."/>
            <person name="Han C."/>
            <person name="Tapia R."/>
            <person name="Larimer F."/>
            <person name="Land M."/>
            <person name="Hauser L."/>
            <person name="Kyrpides N."/>
            <person name="Mikhailova N."/>
            <person name="Weimer P.J."/>
            <person name="Stevenson D.M."/>
            <person name="Boyum J."/>
            <person name="Brumm P.I."/>
            <person name="Mead D."/>
        </authorList>
    </citation>
    <scope>NUCLEOTIDE SEQUENCE [LARGE SCALE GENOMIC DNA]</scope>
    <source>
        <strain evidence="2">S85</strain>
    </source>
</reference>
<feature type="transmembrane region" description="Helical" evidence="1">
    <location>
        <begin position="31"/>
        <end position="57"/>
    </location>
</feature>
<organism evidence="2 3">
    <name type="scientific">Fibrobacter succinogenes (strain ATCC 19169 / S85)</name>
    <dbReference type="NCBI Taxonomy" id="59374"/>
    <lineage>
        <taxon>Bacteria</taxon>
        <taxon>Pseudomonadati</taxon>
        <taxon>Fibrobacterota</taxon>
        <taxon>Fibrobacteria</taxon>
        <taxon>Fibrobacterales</taxon>
        <taxon>Fibrobacteraceae</taxon>
        <taxon>Fibrobacter</taxon>
    </lineage>
</organism>